<feature type="chain" id="PRO_5047360881" evidence="2">
    <location>
        <begin position="24"/>
        <end position="73"/>
    </location>
</feature>
<reference evidence="4" key="1">
    <citation type="journal article" date="2019" name="Int. J. Syst. Evol. Microbiol.">
        <title>The Global Catalogue of Microorganisms (GCM) 10K type strain sequencing project: providing services to taxonomists for standard genome sequencing and annotation.</title>
        <authorList>
            <consortium name="The Broad Institute Genomics Platform"/>
            <consortium name="The Broad Institute Genome Sequencing Center for Infectious Disease"/>
            <person name="Wu L."/>
            <person name="Ma J."/>
        </authorList>
    </citation>
    <scope>NUCLEOTIDE SEQUENCE [LARGE SCALE GENOMIC DNA]</scope>
    <source>
        <strain evidence="4">CGMCC 1.15959</strain>
    </source>
</reference>
<organism evidence="3 4">
    <name type="scientific">Tsuneonella deserti</name>
    <dbReference type="NCBI Taxonomy" id="2035528"/>
    <lineage>
        <taxon>Bacteria</taxon>
        <taxon>Pseudomonadati</taxon>
        <taxon>Pseudomonadota</taxon>
        <taxon>Alphaproteobacteria</taxon>
        <taxon>Sphingomonadales</taxon>
        <taxon>Erythrobacteraceae</taxon>
        <taxon>Tsuneonella</taxon>
    </lineage>
</organism>
<evidence type="ECO:0000313" key="4">
    <source>
        <dbReference type="Proteomes" id="UP000619041"/>
    </source>
</evidence>
<evidence type="ECO:0000313" key="3">
    <source>
        <dbReference type="EMBL" id="GGE05559.1"/>
    </source>
</evidence>
<keyword evidence="1" id="KW-1133">Transmembrane helix</keyword>
<dbReference type="Proteomes" id="UP000619041">
    <property type="component" value="Unassembled WGS sequence"/>
</dbReference>
<keyword evidence="1" id="KW-0472">Membrane</keyword>
<sequence length="73" mass="7301">MLRNLAMITAAATLTVAPVAAQAASPARASAPAAGESDLRSGDAWRALIIVLIGAIGMGFLLLTDNDDAPVSP</sequence>
<comment type="caution">
    <text evidence="3">The sequence shown here is derived from an EMBL/GenBank/DDBJ whole genome shotgun (WGS) entry which is preliminary data.</text>
</comment>
<keyword evidence="4" id="KW-1185">Reference proteome</keyword>
<dbReference type="RefSeq" id="WP_188645551.1">
    <property type="nucleotide sequence ID" value="NZ_BMKL01000001.1"/>
</dbReference>
<feature type="signal peptide" evidence="2">
    <location>
        <begin position="1"/>
        <end position="23"/>
    </location>
</feature>
<proteinExistence type="predicted"/>
<protein>
    <submittedName>
        <fullName evidence="3">Uncharacterized protein</fullName>
    </submittedName>
</protein>
<accession>A0ABQ1SAY4</accession>
<feature type="transmembrane region" description="Helical" evidence="1">
    <location>
        <begin position="45"/>
        <end position="63"/>
    </location>
</feature>
<name>A0ABQ1SAY4_9SPHN</name>
<keyword evidence="2" id="KW-0732">Signal</keyword>
<evidence type="ECO:0000256" key="2">
    <source>
        <dbReference type="SAM" id="SignalP"/>
    </source>
</evidence>
<evidence type="ECO:0000256" key="1">
    <source>
        <dbReference type="SAM" id="Phobius"/>
    </source>
</evidence>
<gene>
    <name evidence="3" type="ORF">GCM10011515_26380</name>
</gene>
<dbReference type="EMBL" id="BMKL01000001">
    <property type="protein sequence ID" value="GGE05559.1"/>
    <property type="molecule type" value="Genomic_DNA"/>
</dbReference>
<keyword evidence="1" id="KW-0812">Transmembrane</keyword>